<evidence type="ECO:0000259" key="11">
    <source>
        <dbReference type="PROSITE" id="PS50928"/>
    </source>
</evidence>
<organism evidence="12 13">
    <name type="scientific">Mesorhizobium prunaredense</name>
    <dbReference type="NCBI Taxonomy" id="1631249"/>
    <lineage>
        <taxon>Bacteria</taxon>
        <taxon>Pseudomonadati</taxon>
        <taxon>Pseudomonadota</taxon>
        <taxon>Alphaproteobacteria</taxon>
        <taxon>Hyphomicrobiales</taxon>
        <taxon>Phyllobacteriaceae</taxon>
        <taxon>Mesorhizobium</taxon>
    </lineage>
</organism>
<feature type="transmembrane region" description="Helical" evidence="9">
    <location>
        <begin position="173"/>
        <end position="192"/>
    </location>
</feature>
<evidence type="ECO:0000256" key="8">
    <source>
        <dbReference type="ARBA" id="ARBA00056719"/>
    </source>
</evidence>
<evidence type="ECO:0000256" key="4">
    <source>
        <dbReference type="ARBA" id="ARBA00022475"/>
    </source>
</evidence>
<evidence type="ECO:0000256" key="10">
    <source>
        <dbReference type="SAM" id="MobiDB-lite"/>
    </source>
</evidence>
<dbReference type="PROSITE" id="PS50928">
    <property type="entry name" value="ABC_TM1"/>
    <property type="match status" value="1"/>
</dbReference>
<dbReference type="SUPFAM" id="SSF161098">
    <property type="entry name" value="MetI-like"/>
    <property type="match status" value="1"/>
</dbReference>
<keyword evidence="7 9" id="KW-0472">Membrane</keyword>
<dbReference type="FunFam" id="1.10.3720.10:FF:000003">
    <property type="entry name" value="Aliphatic sulfonate ABC transporter permease"/>
    <property type="match status" value="1"/>
</dbReference>
<dbReference type="EMBL" id="FTPD01000006">
    <property type="protein sequence ID" value="SIT54043.1"/>
    <property type="molecule type" value="Genomic_DNA"/>
</dbReference>
<keyword evidence="4" id="KW-1003">Cell membrane</keyword>
<keyword evidence="3 9" id="KW-0813">Transport</keyword>
<feature type="region of interest" description="Disordered" evidence="10">
    <location>
        <begin position="22"/>
        <end position="44"/>
    </location>
</feature>
<comment type="subcellular location">
    <subcellularLocation>
        <location evidence="1 9">Cell membrane</location>
        <topology evidence="1 9">Multi-pass membrane protein</topology>
    </subcellularLocation>
</comment>
<evidence type="ECO:0000256" key="2">
    <source>
        <dbReference type="ARBA" id="ARBA00009306"/>
    </source>
</evidence>
<comment type="function">
    <text evidence="8">Probably part of an ABC transporter complex. Probably responsible for the translocation of the substrate across the membrane.</text>
</comment>
<protein>
    <submittedName>
        <fullName evidence="12">Taurine transporter subunit membrane component of ABC superfamily</fullName>
    </submittedName>
</protein>
<keyword evidence="5 9" id="KW-0812">Transmembrane</keyword>
<dbReference type="InterPro" id="IPR035906">
    <property type="entry name" value="MetI-like_sf"/>
</dbReference>
<evidence type="ECO:0000256" key="7">
    <source>
        <dbReference type="ARBA" id="ARBA00023136"/>
    </source>
</evidence>
<evidence type="ECO:0000313" key="12">
    <source>
        <dbReference type="EMBL" id="SIT54043.1"/>
    </source>
</evidence>
<dbReference type="STRING" id="1631249.BQ8794_140188"/>
<feature type="domain" description="ABC transmembrane type-1" evidence="11">
    <location>
        <begin position="107"/>
        <end position="287"/>
    </location>
</feature>
<comment type="similarity">
    <text evidence="2 9">Belongs to the binding-protein-dependent transport system permease family.</text>
</comment>
<feature type="transmembrane region" description="Helical" evidence="9">
    <location>
        <begin position="213"/>
        <end position="232"/>
    </location>
</feature>
<dbReference type="Gene3D" id="1.10.3720.10">
    <property type="entry name" value="MetI-like"/>
    <property type="match status" value="1"/>
</dbReference>
<gene>
    <name evidence="12" type="primary">tauC</name>
    <name evidence="12" type="ORF">BQ8794_140188</name>
</gene>
<evidence type="ECO:0000313" key="13">
    <source>
        <dbReference type="Proteomes" id="UP000188388"/>
    </source>
</evidence>
<feature type="transmembrane region" description="Helical" evidence="9">
    <location>
        <begin position="148"/>
        <end position="167"/>
    </location>
</feature>
<dbReference type="PANTHER" id="PTHR30151">
    <property type="entry name" value="ALKANE SULFONATE ABC TRANSPORTER-RELATED, MEMBRANE SUBUNIT"/>
    <property type="match status" value="1"/>
</dbReference>
<dbReference type="PANTHER" id="PTHR30151:SF25">
    <property type="entry name" value="TAURINE TRANSPORT SYSTEM PERMEASE PROTEIN TAUC"/>
    <property type="match status" value="1"/>
</dbReference>
<sequence length="301" mass="31866">MSALFRPMARPDLERLAPFDTELSDHDRPDALSVPWSRPAPEPTRSKRWSARWISVATIIVVLAAWALTAALGIVSPVFLPSPAAVAAKFVSVATEGFVDSTLLEHLGVSLARVFAALIASLIVGVPVGIAIGMSTVGRGIFDPLLEFLRPIPPLAYLPLIIIWFGIGEPSKVLVIAIAMLAPIALSTAAGVKGVNRERINAARSLGATRRQVLAHVVLPSALPSILTGLRIALGAGWTTLVAAELIAATQGLGFMIQSAAQFLVTDVVIMGIFVIAGVAFLLEFVIRRIEAVLVPWAGRD</sequence>
<feature type="transmembrane region" description="Helical" evidence="9">
    <location>
        <begin position="114"/>
        <end position="136"/>
    </location>
</feature>
<reference evidence="13" key="1">
    <citation type="submission" date="2017-01" db="EMBL/GenBank/DDBJ databases">
        <authorList>
            <person name="Brunel B."/>
        </authorList>
    </citation>
    <scope>NUCLEOTIDE SEQUENCE [LARGE SCALE GENOMIC DNA]</scope>
</reference>
<accession>A0A1R3V295</accession>
<evidence type="ECO:0000256" key="5">
    <source>
        <dbReference type="ARBA" id="ARBA00022692"/>
    </source>
</evidence>
<proteinExistence type="inferred from homology"/>
<dbReference type="GO" id="GO:0005886">
    <property type="term" value="C:plasma membrane"/>
    <property type="evidence" value="ECO:0007669"/>
    <property type="project" value="UniProtKB-SubCell"/>
</dbReference>
<dbReference type="Proteomes" id="UP000188388">
    <property type="component" value="Unassembled WGS sequence"/>
</dbReference>
<dbReference type="CDD" id="cd06261">
    <property type="entry name" value="TM_PBP2"/>
    <property type="match status" value="1"/>
</dbReference>
<dbReference type="GO" id="GO:0042918">
    <property type="term" value="P:alkanesulfonate transmembrane transport"/>
    <property type="evidence" value="ECO:0007669"/>
    <property type="project" value="UniProtKB-ARBA"/>
</dbReference>
<keyword evidence="6 9" id="KW-1133">Transmembrane helix</keyword>
<dbReference type="RefSeq" id="WP_077374544.1">
    <property type="nucleotide sequence ID" value="NZ_FTPD01000006.1"/>
</dbReference>
<feature type="transmembrane region" description="Helical" evidence="9">
    <location>
        <begin position="264"/>
        <end position="287"/>
    </location>
</feature>
<evidence type="ECO:0000256" key="6">
    <source>
        <dbReference type="ARBA" id="ARBA00022989"/>
    </source>
</evidence>
<dbReference type="InterPro" id="IPR000515">
    <property type="entry name" value="MetI-like"/>
</dbReference>
<feature type="transmembrane region" description="Helical" evidence="9">
    <location>
        <begin position="53"/>
        <end position="75"/>
    </location>
</feature>
<evidence type="ECO:0000256" key="3">
    <source>
        <dbReference type="ARBA" id="ARBA00022448"/>
    </source>
</evidence>
<dbReference type="Pfam" id="PF00528">
    <property type="entry name" value="BPD_transp_1"/>
    <property type="match status" value="1"/>
</dbReference>
<evidence type="ECO:0000256" key="9">
    <source>
        <dbReference type="RuleBase" id="RU363032"/>
    </source>
</evidence>
<name>A0A1R3V295_9HYPH</name>
<evidence type="ECO:0000256" key="1">
    <source>
        <dbReference type="ARBA" id="ARBA00004651"/>
    </source>
</evidence>
<keyword evidence="13" id="KW-1185">Reference proteome</keyword>
<dbReference type="AlphaFoldDB" id="A0A1R3V295"/>
<dbReference type="GO" id="GO:0010438">
    <property type="term" value="P:cellular response to sulfur starvation"/>
    <property type="evidence" value="ECO:0007669"/>
    <property type="project" value="TreeGrafter"/>
</dbReference>